<dbReference type="Proteomes" id="UP000289775">
    <property type="component" value="Unassembled WGS sequence"/>
</dbReference>
<dbReference type="Gene3D" id="3.20.20.30">
    <property type="entry name" value="Luciferase-like domain"/>
    <property type="match status" value="1"/>
</dbReference>
<dbReference type="InterPro" id="IPR011251">
    <property type="entry name" value="Luciferase-like_dom"/>
</dbReference>
<evidence type="ECO:0000256" key="1">
    <source>
        <dbReference type="ARBA" id="ARBA00023002"/>
    </source>
</evidence>
<dbReference type="EMBL" id="JUIW01000003">
    <property type="protein sequence ID" value="RYJ44215.1"/>
    <property type="molecule type" value="Genomic_DNA"/>
</dbReference>
<keyword evidence="2" id="KW-0503">Monooxygenase</keyword>
<proteinExistence type="predicted"/>
<keyword evidence="1" id="KW-0560">Oxidoreductase</keyword>
<keyword evidence="5" id="KW-1185">Reference proteome</keyword>
<dbReference type="GO" id="GO:0005829">
    <property type="term" value="C:cytosol"/>
    <property type="evidence" value="ECO:0007669"/>
    <property type="project" value="TreeGrafter"/>
</dbReference>
<name>A0A444WEH8_9FLAO</name>
<dbReference type="InterPro" id="IPR036661">
    <property type="entry name" value="Luciferase-like_sf"/>
</dbReference>
<sequence>MKKKFEFGFYTFGNIIPDPITGKKTSQHQRIKEIIEAAKLADDAGFDVIGIGEHHTSDFVLSAPIVLLSAIAQATKNIKLSTAVAVLSTHDPVRLYEEFATLDLISDGRAEILVGRGSSTESFPLFGYDLLDYDELFNENLKLLKILNKNEVVNWTGKFRSPLIEAEIAPRPLAQLPIWVGVGGTPASAARAGAEGAHLNLAILGGPPERFTHLVDIYREAARNAGHNVEELKIAISSHSYVAETPIQAREEIYPTFSYTMQYLVKKLRNQVYSISRNDFEAMTGPGTALTIGSPQEMIDKIMHQYELFHHDRYILQLDMNGLPFPQLARAIELVADKVAPVVRREING</sequence>
<dbReference type="PANTHER" id="PTHR30137:SF8">
    <property type="entry name" value="BLR5498 PROTEIN"/>
    <property type="match status" value="1"/>
</dbReference>
<reference evidence="4 5" key="1">
    <citation type="submission" date="2014-12" db="EMBL/GenBank/DDBJ databases">
        <title>Genome sequence of Flavobacterium beibuense RSKm HC5.</title>
        <authorList>
            <person name="Kim J.F."/>
            <person name="Song J.Y."/>
            <person name="Kwak M.-J."/>
            <person name="Lee S.-W."/>
        </authorList>
    </citation>
    <scope>NUCLEOTIDE SEQUENCE [LARGE SCALE GENOMIC DNA]</scope>
    <source>
        <strain evidence="4 5">RSKm HC5</strain>
    </source>
</reference>
<dbReference type="GO" id="GO:0016705">
    <property type="term" value="F:oxidoreductase activity, acting on paired donors, with incorporation or reduction of molecular oxygen"/>
    <property type="evidence" value="ECO:0007669"/>
    <property type="project" value="InterPro"/>
</dbReference>
<evidence type="ECO:0000313" key="4">
    <source>
        <dbReference type="EMBL" id="RYJ44215.1"/>
    </source>
</evidence>
<evidence type="ECO:0000313" key="5">
    <source>
        <dbReference type="Proteomes" id="UP000289775"/>
    </source>
</evidence>
<accession>A0A444WEH8</accession>
<dbReference type="AlphaFoldDB" id="A0A444WEH8"/>
<gene>
    <name evidence="4" type="ORF">NU09_0825</name>
</gene>
<dbReference type="RefSeq" id="WP_129749997.1">
    <property type="nucleotide sequence ID" value="NZ_JUIW01000003.1"/>
</dbReference>
<evidence type="ECO:0000256" key="2">
    <source>
        <dbReference type="ARBA" id="ARBA00023033"/>
    </source>
</evidence>
<dbReference type="Pfam" id="PF00296">
    <property type="entry name" value="Bac_luciferase"/>
    <property type="match status" value="1"/>
</dbReference>
<protein>
    <submittedName>
        <fullName evidence="4">Luciferase family protein</fullName>
    </submittedName>
</protein>
<organism evidence="4 5">
    <name type="scientific">Flavobacterium beibuense</name>
    <dbReference type="NCBI Taxonomy" id="657326"/>
    <lineage>
        <taxon>Bacteria</taxon>
        <taxon>Pseudomonadati</taxon>
        <taxon>Bacteroidota</taxon>
        <taxon>Flavobacteriia</taxon>
        <taxon>Flavobacteriales</taxon>
        <taxon>Flavobacteriaceae</taxon>
        <taxon>Flavobacterium</taxon>
    </lineage>
</organism>
<dbReference type="PANTHER" id="PTHR30137">
    <property type="entry name" value="LUCIFERASE-LIKE MONOOXYGENASE"/>
    <property type="match status" value="1"/>
</dbReference>
<dbReference type="InterPro" id="IPR050766">
    <property type="entry name" value="Bact_Lucif_Oxidored"/>
</dbReference>
<feature type="domain" description="Luciferase-like" evidence="3">
    <location>
        <begin position="14"/>
        <end position="307"/>
    </location>
</feature>
<evidence type="ECO:0000259" key="3">
    <source>
        <dbReference type="Pfam" id="PF00296"/>
    </source>
</evidence>
<dbReference type="SUPFAM" id="SSF51679">
    <property type="entry name" value="Bacterial luciferase-like"/>
    <property type="match status" value="1"/>
</dbReference>
<comment type="caution">
    <text evidence="4">The sequence shown here is derived from an EMBL/GenBank/DDBJ whole genome shotgun (WGS) entry which is preliminary data.</text>
</comment>
<dbReference type="GO" id="GO:0004497">
    <property type="term" value="F:monooxygenase activity"/>
    <property type="evidence" value="ECO:0007669"/>
    <property type="project" value="UniProtKB-KW"/>
</dbReference>
<dbReference type="OrthoDB" id="9776438at2"/>